<evidence type="ECO:0000313" key="2">
    <source>
        <dbReference type="Proteomes" id="UP001420932"/>
    </source>
</evidence>
<dbReference type="EMBL" id="JBBNAF010000009">
    <property type="protein sequence ID" value="KAK9114440.1"/>
    <property type="molecule type" value="Genomic_DNA"/>
</dbReference>
<name>A0AAP0IFP0_9MAGN</name>
<dbReference type="AlphaFoldDB" id="A0AAP0IFP0"/>
<comment type="caution">
    <text evidence="1">The sequence shown here is derived from an EMBL/GenBank/DDBJ whole genome shotgun (WGS) entry which is preliminary data.</text>
</comment>
<dbReference type="Proteomes" id="UP001420932">
    <property type="component" value="Unassembled WGS sequence"/>
</dbReference>
<proteinExistence type="predicted"/>
<keyword evidence="2" id="KW-1185">Reference proteome</keyword>
<evidence type="ECO:0000313" key="1">
    <source>
        <dbReference type="EMBL" id="KAK9114440.1"/>
    </source>
</evidence>
<sequence length="89" mass="10611">MSNCEGTSYNLRETQEIEEMQWHNQMEQCMSAMTETHQKAIYDMTTAQTMADLAQSQERNMTLFWNYYKIKEMMKSPDMHQWGQGLILC</sequence>
<organism evidence="1 2">
    <name type="scientific">Stephania yunnanensis</name>
    <dbReference type="NCBI Taxonomy" id="152371"/>
    <lineage>
        <taxon>Eukaryota</taxon>
        <taxon>Viridiplantae</taxon>
        <taxon>Streptophyta</taxon>
        <taxon>Embryophyta</taxon>
        <taxon>Tracheophyta</taxon>
        <taxon>Spermatophyta</taxon>
        <taxon>Magnoliopsida</taxon>
        <taxon>Ranunculales</taxon>
        <taxon>Menispermaceae</taxon>
        <taxon>Menispermoideae</taxon>
        <taxon>Cissampelideae</taxon>
        <taxon>Stephania</taxon>
    </lineage>
</organism>
<protein>
    <submittedName>
        <fullName evidence="1">Uncharacterized protein</fullName>
    </submittedName>
</protein>
<accession>A0AAP0IFP0</accession>
<reference evidence="1 2" key="1">
    <citation type="submission" date="2024-01" db="EMBL/GenBank/DDBJ databases">
        <title>Genome assemblies of Stephania.</title>
        <authorList>
            <person name="Yang L."/>
        </authorList>
    </citation>
    <scope>NUCLEOTIDE SEQUENCE [LARGE SCALE GENOMIC DNA]</scope>
    <source>
        <strain evidence="1">YNDBR</strain>
        <tissue evidence="1">Leaf</tissue>
    </source>
</reference>
<gene>
    <name evidence="1" type="ORF">Syun_021237</name>
</gene>